<evidence type="ECO:0000256" key="11">
    <source>
        <dbReference type="ARBA" id="ARBA00023136"/>
    </source>
</evidence>
<keyword evidence="20" id="KW-1185">Reference proteome</keyword>
<protein>
    <submittedName>
        <fullName evidence="19">TonB-dependent receptor</fullName>
    </submittedName>
</protein>
<keyword evidence="11 14" id="KW-0472">Membrane</keyword>
<keyword evidence="6 14" id="KW-0812">Transmembrane</keyword>
<accession>A0A1J7BN65</accession>
<dbReference type="InterPro" id="IPR036942">
    <property type="entry name" value="Beta-barrel_TonB_sf"/>
</dbReference>
<reference evidence="19 20" key="1">
    <citation type="submission" date="2016-10" db="EMBL/GenBank/DDBJ databases">
        <title>Draft Genome Sequence of Rhizobacteria Flavobacterium johnsoniae CI04.</title>
        <authorList>
            <person name="Bravo J.I."/>
            <person name="Lozano G.L."/>
            <person name="Handelsman J."/>
        </authorList>
    </citation>
    <scope>NUCLEOTIDE SEQUENCE [LARGE SCALE GENOMIC DNA]</scope>
    <source>
        <strain evidence="19 20">CI04</strain>
    </source>
</reference>
<evidence type="ECO:0000256" key="1">
    <source>
        <dbReference type="ARBA" id="ARBA00004571"/>
    </source>
</evidence>
<comment type="similarity">
    <text evidence="2 14 15">Belongs to the TonB-dependent receptor family.</text>
</comment>
<dbReference type="GO" id="GO:0009279">
    <property type="term" value="C:cell outer membrane"/>
    <property type="evidence" value="ECO:0007669"/>
    <property type="project" value="UniProtKB-SubCell"/>
</dbReference>
<dbReference type="Gene3D" id="2.40.170.20">
    <property type="entry name" value="TonB-dependent receptor, beta-barrel domain"/>
    <property type="match status" value="1"/>
</dbReference>
<dbReference type="InterPro" id="IPR008969">
    <property type="entry name" value="CarboxyPept-like_regulatory"/>
</dbReference>
<keyword evidence="4 14" id="KW-1134">Transmembrane beta strand</keyword>
<dbReference type="InterPro" id="IPR037066">
    <property type="entry name" value="Plug_dom_sf"/>
</dbReference>
<keyword evidence="13 14" id="KW-0998">Cell outer membrane</keyword>
<evidence type="ECO:0000256" key="3">
    <source>
        <dbReference type="ARBA" id="ARBA00022448"/>
    </source>
</evidence>
<keyword evidence="3 14" id="KW-0813">Transport</keyword>
<feature type="domain" description="TonB-dependent receptor-like beta-barrel" evidence="17">
    <location>
        <begin position="326"/>
        <end position="783"/>
    </location>
</feature>
<evidence type="ECO:0000259" key="17">
    <source>
        <dbReference type="Pfam" id="PF00593"/>
    </source>
</evidence>
<dbReference type="Pfam" id="PF07715">
    <property type="entry name" value="Plug"/>
    <property type="match status" value="1"/>
</dbReference>
<evidence type="ECO:0000256" key="15">
    <source>
        <dbReference type="RuleBase" id="RU003357"/>
    </source>
</evidence>
<dbReference type="OrthoDB" id="9775095at2"/>
<keyword evidence="10 15" id="KW-0798">TonB box</keyword>
<comment type="caution">
    <text evidence="19">The sequence shown here is derived from an EMBL/GenBank/DDBJ whole genome shotgun (WGS) entry which is preliminary data.</text>
</comment>
<feature type="chain" id="PRO_5009643479" evidence="16">
    <location>
        <begin position="19"/>
        <end position="814"/>
    </location>
</feature>
<keyword evidence="9" id="KW-0406">Ion transport</keyword>
<dbReference type="Gene3D" id="2.170.130.10">
    <property type="entry name" value="TonB-dependent receptor, plug domain"/>
    <property type="match status" value="1"/>
</dbReference>
<feature type="signal peptide" evidence="16">
    <location>
        <begin position="1"/>
        <end position="18"/>
    </location>
</feature>
<gene>
    <name evidence="19" type="ORF">BKM63_19530</name>
</gene>
<keyword evidence="5" id="KW-0410">Iron transport</keyword>
<evidence type="ECO:0000256" key="5">
    <source>
        <dbReference type="ARBA" id="ARBA00022496"/>
    </source>
</evidence>
<evidence type="ECO:0000256" key="12">
    <source>
        <dbReference type="ARBA" id="ARBA00023170"/>
    </source>
</evidence>
<sequence length="814" mass="90942">MKFTYLFLLLGFFNLSQAQNAKITGKIVSENNEAVSYASVSIKSLKKNSTSDDKGNFEFNNLTPGNYTLYFSAMGFSVQEKTVELHENENLELSIVLQENINTLQTVEITGRKEKSYKNTKSFIGAKTEIALKDLPQAVSYATKELIADQGSIRVGEVVKNFSGVSQFTFYDDISIRGFRINGGSNTQLLNGMRTSTGFWKQPLANYLERVEVLKGPSSALFGNASPGGVLNRVTKKPLDQAANSVSFSTGSFNTLRALADFTGPLTEDKSLLYRLNLGYENANSFRDLQFDKNIVIAPSLSFLPNDKTSVNFDLIYTGSKSILDRGQSTYENNLFSTKISNSLNSTNDYLNEETYIVTTSLNHQFTDRLSFSASYIRTGYTEDLLEHRGANKYASAGDGSTIPTAIEMQVFERKRKRYIDNLSAFFKYQAKTGALDHNLIAGYDYAQEQVPSGGSQLQATGYRNAANNGSIATYDPAKKNLYLLDSKGNPVPNVAHFDLTNPSASQQLKDMSKYFYVARPFDPTYYSLYGVYVQDHIKFGAFQALIGVRYDEYTDKENYKKGNEKKVKQHSFLPRFGLTYTLNPNINLYGTYVKGYNPQTASSLSNPNAGGPFDPLESNMIEFGGKSSWFKEKLFVTVALFKIQQKNTLYPANDPTNPDLMRAIGEEESKGIEIDVNGSITRNWSISAAYSYNEAAITDSPIASEIDRQKPNTPKQQGNVWTRYNFTDGALKDFGLAFGTNFVTTRNLSQTVTQTIPGYTLFNAALYYNINKFKIQLNANNITNKTYWVGGYDYIRLFPGAPSNWLLTLGYSF</sequence>
<keyword evidence="7 16" id="KW-0732">Signal</keyword>
<evidence type="ECO:0000256" key="16">
    <source>
        <dbReference type="SAM" id="SignalP"/>
    </source>
</evidence>
<dbReference type="EMBL" id="MLFK01000010">
    <property type="protein sequence ID" value="OIV40143.1"/>
    <property type="molecule type" value="Genomic_DNA"/>
</dbReference>
<dbReference type="GO" id="GO:0015891">
    <property type="term" value="P:siderophore transport"/>
    <property type="evidence" value="ECO:0007669"/>
    <property type="project" value="InterPro"/>
</dbReference>
<dbReference type="Pfam" id="PF00593">
    <property type="entry name" value="TonB_dep_Rec_b-barrel"/>
    <property type="match status" value="1"/>
</dbReference>
<evidence type="ECO:0000256" key="9">
    <source>
        <dbReference type="ARBA" id="ARBA00023065"/>
    </source>
</evidence>
<dbReference type="RefSeq" id="WP_071638267.1">
    <property type="nucleotide sequence ID" value="NZ_MLFK01000010.1"/>
</dbReference>
<evidence type="ECO:0000256" key="8">
    <source>
        <dbReference type="ARBA" id="ARBA00023004"/>
    </source>
</evidence>
<dbReference type="InterPro" id="IPR012910">
    <property type="entry name" value="Plug_dom"/>
</dbReference>
<organism evidence="19 20">
    <name type="scientific">Flavobacterium johnsoniae</name>
    <name type="common">Cytophaga johnsonae</name>
    <dbReference type="NCBI Taxonomy" id="986"/>
    <lineage>
        <taxon>Bacteria</taxon>
        <taxon>Pseudomonadati</taxon>
        <taxon>Bacteroidota</taxon>
        <taxon>Flavobacteriia</taxon>
        <taxon>Flavobacteriales</taxon>
        <taxon>Flavobacteriaceae</taxon>
        <taxon>Flavobacterium</taxon>
    </lineage>
</organism>
<comment type="subcellular location">
    <subcellularLocation>
        <location evidence="1 14">Cell outer membrane</location>
        <topology evidence="1 14">Multi-pass membrane protein</topology>
    </subcellularLocation>
</comment>
<proteinExistence type="inferred from homology"/>
<dbReference type="Gene3D" id="2.60.40.1120">
    <property type="entry name" value="Carboxypeptidase-like, regulatory domain"/>
    <property type="match status" value="1"/>
</dbReference>
<dbReference type="Pfam" id="PF13715">
    <property type="entry name" value="CarbopepD_reg_2"/>
    <property type="match status" value="1"/>
</dbReference>
<dbReference type="AlphaFoldDB" id="A0A1J7BN65"/>
<evidence type="ECO:0000256" key="4">
    <source>
        <dbReference type="ARBA" id="ARBA00022452"/>
    </source>
</evidence>
<dbReference type="GO" id="GO:0038023">
    <property type="term" value="F:signaling receptor activity"/>
    <property type="evidence" value="ECO:0007669"/>
    <property type="project" value="InterPro"/>
</dbReference>
<evidence type="ECO:0000256" key="13">
    <source>
        <dbReference type="ARBA" id="ARBA00023237"/>
    </source>
</evidence>
<dbReference type="InterPro" id="IPR000531">
    <property type="entry name" value="Beta-barrel_TonB"/>
</dbReference>
<dbReference type="NCBIfam" id="TIGR01783">
    <property type="entry name" value="TonB-siderophor"/>
    <property type="match status" value="1"/>
</dbReference>
<evidence type="ECO:0000256" key="14">
    <source>
        <dbReference type="PROSITE-ProRule" id="PRU01360"/>
    </source>
</evidence>
<keyword evidence="12 19" id="KW-0675">Receptor</keyword>
<evidence type="ECO:0000256" key="10">
    <source>
        <dbReference type="ARBA" id="ARBA00023077"/>
    </source>
</evidence>
<dbReference type="PROSITE" id="PS52016">
    <property type="entry name" value="TONB_DEPENDENT_REC_3"/>
    <property type="match status" value="1"/>
</dbReference>
<evidence type="ECO:0000259" key="18">
    <source>
        <dbReference type="Pfam" id="PF07715"/>
    </source>
</evidence>
<evidence type="ECO:0000256" key="6">
    <source>
        <dbReference type="ARBA" id="ARBA00022692"/>
    </source>
</evidence>
<evidence type="ECO:0000313" key="20">
    <source>
        <dbReference type="Proteomes" id="UP000182826"/>
    </source>
</evidence>
<evidence type="ECO:0000256" key="2">
    <source>
        <dbReference type="ARBA" id="ARBA00009810"/>
    </source>
</evidence>
<keyword evidence="8" id="KW-0408">Iron</keyword>
<dbReference type="GO" id="GO:0015344">
    <property type="term" value="F:siderophore uptake transmembrane transporter activity"/>
    <property type="evidence" value="ECO:0007669"/>
    <property type="project" value="TreeGrafter"/>
</dbReference>
<dbReference type="SUPFAM" id="SSF56935">
    <property type="entry name" value="Porins"/>
    <property type="match status" value="1"/>
</dbReference>
<dbReference type="SUPFAM" id="SSF49464">
    <property type="entry name" value="Carboxypeptidase regulatory domain-like"/>
    <property type="match status" value="1"/>
</dbReference>
<feature type="domain" description="TonB-dependent receptor plug" evidence="18">
    <location>
        <begin position="132"/>
        <end position="230"/>
    </location>
</feature>
<dbReference type="Proteomes" id="UP000182826">
    <property type="component" value="Unassembled WGS sequence"/>
</dbReference>
<dbReference type="PANTHER" id="PTHR32552">
    <property type="entry name" value="FERRICHROME IRON RECEPTOR-RELATED"/>
    <property type="match status" value="1"/>
</dbReference>
<dbReference type="CDD" id="cd01347">
    <property type="entry name" value="ligand_gated_channel"/>
    <property type="match status" value="1"/>
</dbReference>
<evidence type="ECO:0000256" key="7">
    <source>
        <dbReference type="ARBA" id="ARBA00022729"/>
    </source>
</evidence>
<dbReference type="PANTHER" id="PTHR32552:SF68">
    <property type="entry name" value="FERRICHROME OUTER MEMBRANE TRANSPORTER_PHAGE RECEPTOR"/>
    <property type="match status" value="1"/>
</dbReference>
<dbReference type="InterPro" id="IPR010105">
    <property type="entry name" value="TonB_sidphr_rcpt"/>
</dbReference>
<name>A0A1J7BN65_FLAJO</name>
<dbReference type="InterPro" id="IPR039426">
    <property type="entry name" value="TonB-dep_rcpt-like"/>
</dbReference>
<evidence type="ECO:0000313" key="19">
    <source>
        <dbReference type="EMBL" id="OIV40143.1"/>
    </source>
</evidence>